<feature type="transmembrane region" description="Helical" evidence="1">
    <location>
        <begin position="54"/>
        <end position="78"/>
    </location>
</feature>
<protein>
    <recommendedName>
        <fullName evidence="4">ABC transporter permease</fullName>
    </recommendedName>
</protein>
<reference evidence="2 3" key="1">
    <citation type="submission" date="2023-07" db="EMBL/GenBank/DDBJ databases">
        <title>Genomic Encyclopedia of Type Strains, Phase IV (KMG-IV): sequencing the most valuable type-strain genomes for metagenomic binning, comparative biology and taxonomic classification.</title>
        <authorList>
            <person name="Goeker M."/>
        </authorList>
    </citation>
    <scope>NUCLEOTIDE SEQUENCE [LARGE SCALE GENOMIC DNA]</scope>
    <source>
        <strain evidence="2 3">DSM 29005</strain>
    </source>
</reference>
<dbReference type="EMBL" id="JAUSUD010000001">
    <property type="protein sequence ID" value="MDQ0229041.1"/>
    <property type="molecule type" value="Genomic_DNA"/>
</dbReference>
<dbReference type="Proteomes" id="UP001234495">
    <property type="component" value="Unassembled WGS sequence"/>
</dbReference>
<organism evidence="2 3">
    <name type="scientific">Metabacillus malikii</name>
    <dbReference type="NCBI Taxonomy" id="1504265"/>
    <lineage>
        <taxon>Bacteria</taxon>
        <taxon>Bacillati</taxon>
        <taxon>Bacillota</taxon>
        <taxon>Bacilli</taxon>
        <taxon>Bacillales</taxon>
        <taxon>Bacillaceae</taxon>
        <taxon>Metabacillus</taxon>
    </lineage>
</organism>
<feature type="transmembrane region" description="Helical" evidence="1">
    <location>
        <begin position="21"/>
        <end position="42"/>
    </location>
</feature>
<keyword evidence="1" id="KW-0472">Membrane</keyword>
<evidence type="ECO:0000313" key="2">
    <source>
        <dbReference type="EMBL" id="MDQ0229041.1"/>
    </source>
</evidence>
<evidence type="ECO:0000256" key="1">
    <source>
        <dbReference type="SAM" id="Phobius"/>
    </source>
</evidence>
<dbReference type="RefSeq" id="WP_307336085.1">
    <property type="nucleotide sequence ID" value="NZ_JAUSUD010000001.1"/>
</dbReference>
<gene>
    <name evidence="2" type="ORF">J2S19_000291</name>
</gene>
<feature type="transmembrane region" description="Helical" evidence="1">
    <location>
        <begin position="160"/>
        <end position="181"/>
    </location>
</feature>
<evidence type="ECO:0000313" key="3">
    <source>
        <dbReference type="Proteomes" id="UP001234495"/>
    </source>
</evidence>
<evidence type="ECO:0008006" key="4">
    <source>
        <dbReference type="Google" id="ProtNLM"/>
    </source>
</evidence>
<accession>A0ABT9ZB36</accession>
<keyword evidence="3" id="KW-1185">Reference proteome</keyword>
<feature type="transmembrane region" description="Helical" evidence="1">
    <location>
        <begin position="188"/>
        <end position="209"/>
    </location>
</feature>
<feature type="transmembrane region" description="Helical" evidence="1">
    <location>
        <begin position="229"/>
        <end position="250"/>
    </location>
</feature>
<keyword evidence="1" id="KW-1133">Transmembrane helix</keyword>
<name>A0ABT9ZB36_9BACI</name>
<feature type="transmembrane region" description="Helical" evidence="1">
    <location>
        <begin position="90"/>
        <end position="113"/>
    </location>
</feature>
<comment type="caution">
    <text evidence="2">The sequence shown here is derived from an EMBL/GenBank/DDBJ whole genome shotgun (WGS) entry which is preliminary data.</text>
</comment>
<keyword evidence="1" id="KW-0812">Transmembrane</keyword>
<sequence>MRQPRIYPKVAKDMFFIQSKWAFQFLIVMLIIQVVKTVTTFFKSSNENSFYDATFIAANIFMLVIGIISAIAFLPSFVRNGVTRKDYFKGTLIGTFGVAVAIPIISAVVSTILDLIFKIMNVRVVYESFESLNVVDEGNGIADIIISIIFTPYVDLSSNWILALVVFAINLFTYYIAGWLVGAAFSRLGILGIVSIVLAFILIYVQDLLVSISFGLPVPAFLKELEVPIVFPLIGIVVAIVLVCLVIRVLTKRIIVKY</sequence>
<proteinExistence type="predicted"/>